<feature type="compositionally biased region" description="Basic and acidic residues" evidence="2">
    <location>
        <begin position="973"/>
        <end position="986"/>
    </location>
</feature>
<feature type="region of interest" description="Disordered" evidence="2">
    <location>
        <begin position="78"/>
        <end position="114"/>
    </location>
</feature>
<feature type="compositionally biased region" description="Low complexity" evidence="2">
    <location>
        <begin position="1005"/>
        <end position="1014"/>
    </location>
</feature>
<sequence>MSDPASVLAWGRSIVAAKRGVVGVTAGAPGTSSSTSQPNSPPPSSQYQHGTTGNNNVVQGSQQFIAQRLGSNSAIMQQTQPMQQQQHNTRNNNNNNSLDGAYTKRRVTTPGGSSSIIVPASSSAASNSAIRAFTAAAAPASEHVYHDGSRGSEPMEATEPHWHWLNRMDGSTTSSTNAGQQSTAADRSVGNNNNPLSANQQQQQQRLSTMVKRRGSVGDASKPSAAASPSSSSQDPSHVVMILQHDEEILRRRVESEKKHVAELETMRDRNQTEFKQRESELITEIEHLPKALEEAESRRAARLSKSTTVVQEQDLQHLEEILWNLETRVHTLSEEEEQYGKEVHALAACIETTGVLAVESRDLLLESMFPALAAKPPLLEALRRSSFLTLEHHHHHHHHHPHQEPSTVAFATTSELPGVRTDLLLSTEALHEAFALLPSSATTVSSSLTHSGGTVPSSSSQQASLMPPEKIFEIARHVIGSSVTPFLHDIEHVTAALRTRREELLDARKRSAADSEAQLADQKLTMDDAHTALSELAVERDQLEETSRSVANRISELQLLLESAAKTHDAEIQRANSLLQRRSSLEEEVRELKETIATAKRECSELQLAERRHKMVHDSNVARCDELRDQSRVASRSQADATETQFTKIQKNMRTTSTHLEQHQRDIQRLTAAITTSKHQLMQANEKQHVTQQRLEAHSMETYQCEREHFELQKEAEELDRAHQGALQAIEALRRDTAVCREEVYQGRQELREVQDSVLTLTDCVQDADEELELVRAVLLFQEEGAQGGGVVGNAEKSKTATIAAKIAHEDRSLLWGGGTAASPVRPLVRQQHQQYRGVGKSFREEFEADDGEMEAAVHVGEGHVGRYESNPVSPTTGGTTTTIIYPPDNLETVDPPSAWQQQQRQRAPPPTPITVTPHPRHFHRELQSLQTSREEGRRALMEFLQDEERLRTADNRLNDNDGHNNRRLRHRNETQPHHIRKDIDEAAVDTFGETGSSVGGGDRSSSTRSLTTDQHRSGWHQHQHRQQPQGLHGASQWQHAPSVMLARVQQASDDDDTTAQYKNLTSSGHYDRRSTSTRSSSVYSSPPASEPDIPARRHHQQQQQHRQHHPVSSAQRLQQQQQQHPASVQQQTHAALRESKPSTIYQDATQQQLPPFMQHANNVRPITMATTTEDTNSNAPSDTQVKSKLQRVVSDHSAPPRKPFR</sequence>
<evidence type="ECO:0000313" key="4">
    <source>
        <dbReference type="Proteomes" id="UP000051952"/>
    </source>
</evidence>
<feature type="region of interest" description="Disordered" evidence="2">
    <location>
        <begin position="24"/>
        <end position="57"/>
    </location>
</feature>
<evidence type="ECO:0000256" key="2">
    <source>
        <dbReference type="SAM" id="MobiDB-lite"/>
    </source>
</evidence>
<feature type="region of interest" description="Disordered" evidence="2">
    <location>
        <begin position="446"/>
        <end position="465"/>
    </location>
</feature>
<dbReference type="Proteomes" id="UP000051952">
    <property type="component" value="Unassembled WGS sequence"/>
</dbReference>
<feature type="coiled-coil region" evidence="1">
    <location>
        <begin position="527"/>
        <end position="610"/>
    </location>
</feature>
<dbReference type="VEuPathDB" id="TriTrypDB:BSAL_82595"/>
<feature type="region of interest" description="Disordered" evidence="2">
    <location>
        <begin position="1172"/>
        <end position="1207"/>
    </location>
</feature>
<evidence type="ECO:0000256" key="1">
    <source>
        <dbReference type="SAM" id="Coils"/>
    </source>
</evidence>
<accession>A0A0S4J265</accession>
<feature type="compositionally biased region" description="Basic and acidic residues" evidence="2">
    <location>
        <begin position="956"/>
        <end position="966"/>
    </location>
</feature>
<dbReference type="AlphaFoldDB" id="A0A0S4J265"/>
<dbReference type="EMBL" id="CYKH01000919">
    <property type="protein sequence ID" value="CUG65261.1"/>
    <property type="molecule type" value="Genomic_DNA"/>
</dbReference>
<feature type="compositionally biased region" description="Low complexity" evidence="2">
    <location>
        <begin position="1117"/>
        <end position="1133"/>
    </location>
</feature>
<feature type="compositionally biased region" description="Low complexity" evidence="2">
    <location>
        <begin position="899"/>
        <end position="908"/>
    </location>
</feature>
<keyword evidence="1" id="KW-0175">Coiled coil</keyword>
<feature type="compositionally biased region" description="Low complexity" evidence="2">
    <location>
        <begin position="24"/>
        <end position="38"/>
    </location>
</feature>
<feature type="compositionally biased region" description="Low complexity" evidence="2">
    <location>
        <begin position="1078"/>
        <end position="1087"/>
    </location>
</feature>
<reference evidence="4" key="1">
    <citation type="submission" date="2015-09" db="EMBL/GenBank/DDBJ databases">
        <authorList>
            <consortium name="Pathogen Informatics"/>
        </authorList>
    </citation>
    <scope>NUCLEOTIDE SEQUENCE [LARGE SCALE GENOMIC DNA]</scope>
    <source>
        <strain evidence="4">Lake Konstanz</strain>
    </source>
</reference>
<gene>
    <name evidence="3" type="ORF">BSAL_82595</name>
</gene>
<feature type="compositionally biased region" description="Basic residues" evidence="2">
    <location>
        <begin position="1098"/>
        <end position="1111"/>
    </location>
</feature>
<feature type="region of interest" description="Disordered" evidence="2">
    <location>
        <begin position="899"/>
        <end position="920"/>
    </location>
</feature>
<proteinExistence type="predicted"/>
<feature type="region of interest" description="Disordered" evidence="2">
    <location>
        <begin position="956"/>
        <end position="1158"/>
    </location>
</feature>
<feature type="coiled-coil region" evidence="1">
    <location>
        <begin position="661"/>
        <end position="737"/>
    </location>
</feature>
<organism evidence="3 4">
    <name type="scientific">Bodo saltans</name>
    <name type="common">Flagellated protozoan</name>
    <dbReference type="NCBI Taxonomy" id="75058"/>
    <lineage>
        <taxon>Eukaryota</taxon>
        <taxon>Discoba</taxon>
        <taxon>Euglenozoa</taxon>
        <taxon>Kinetoplastea</taxon>
        <taxon>Metakinetoplastina</taxon>
        <taxon>Eubodonida</taxon>
        <taxon>Bodonidae</taxon>
        <taxon>Bodo</taxon>
    </lineage>
</organism>
<feature type="compositionally biased region" description="Polar residues" evidence="2">
    <location>
        <begin position="1143"/>
        <end position="1155"/>
    </location>
</feature>
<dbReference type="PANTHER" id="PTHR23159">
    <property type="entry name" value="CENTROSOMAL PROTEIN 2"/>
    <property type="match status" value="1"/>
</dbReference>
<feature type="compositionally biased region" description="Polar residues" evidence="2">
    <location>
        <begin position="1061"/>
        <end position="1070"/>
    </location>
</feature>
<protein>
    <submittedName>
        <fullName evidence="3">Nuclear mitotic apparatus protein 1, putative</fullName>
    </submittedName>
</protein>
<feature type="region of interest" description="Disordered" evidence="2">
    <location>
        <begin position="166"/>
        <end position="238"/>
    </location>
</feature>
<feature type="compositionally biased region" description="Polar residues" evidence="2">
    <location>
        <begin position="47"/>
        <end position="57"/>
    </location>
</feature>
<feature type="compositionally biased region" description="Low complexity" evidence="2">
    <location>
        <begin position="220"/>
        <end position="237"/>
    </location>
</feature>
<feature type="compositionally biased region" description="Polar residues" evidence="2">
    <location>
        <begin position="169"/>
        <end position="199"/>
    </location>
</feature>
<dbReference type="PANTHER" id="PTHR23159:SF60">
    <property type="entry name" value="SPINDLE ASSEMBLY ABNORMAL PROTEIN 4"/>
    <property type="match status" value="1"/>
</dbReference>
<evidence type="ECO:0000313" key="3">
    <source>
        <dbReference type="EMBL" id="CUG65261.1"/>
    </source>
</evidence>
<feature type="compositionally biased region" description="Polar residues" evidence="2">
    <location>
        <begin position="1172"/>
        <end position="1189"/>
    </location>
</feature>
<keyword evidence="4" id="KW-1185">Reference proteome</keyword>
<name>A0A0S4J265_BODSA</name>
<feature type="compositionally biased region" description="Low complexity" evidence="2">
    <location>
        <begin position="78"/>
        <end position="96"/>
    </location>
</feature>